<feature type="domain" description="Amino acid transporter transmembrane" evidence="10">
    <location>
        <begin position="3"/>
        <end position="416"/>
    </location>
</feature>
<keyword evidence="6" id="KW-0029">Amino-acid transport</keyword>
<gene>
    <name evidence="11" type="ORF">SCODWIG_00296</name>
</gene>
<dbReference type="OrthoDB" id="438545at2759"/>
<sequence>MPTATAKSGAITLLHTACGAGILAMPFAFKTNGLILGTVSIIFSCMCATFGLMCQAKASKYSPHPNAISFFQLAQLTYPSLGVVFDIAIAIKCFGVSVSYLIVVGDLLPQIVNDIFQIDSLSDSLLLNRKLHITLVMFFIVGPLCFIKKLDSLKHASTIAISSVAYLALLVIFHFIWPSQEIKDLRGTVDWLKPKPDTVDGSFLSSFTIFVFAYTCHHNTFSVISDLNNKTVPNIQKMILIAMCSALLIYTIIGTMGYATFGNNIRGNIITMYPSSISTTIGRIGILFLVMFAYPLQCHPCRASIHNILTHYSCKTDNTINDENSPLTENAGVSQIENDIHLEENSPLVHVSTPDLADKQFILITITILICSYLLAITVRSLATMLSVVGATGSTSISFILPGIFAYKLIGSEYQQNHNSPGYSGAIPTSLKIFKKLALCLSIWGVIVMVTSLYSTFFL</sequence>
<evidence type="ECO:0000256" key="2">
    <source>
        <dbReference type="ARBA" id="ARBA00008066"/>
    </source>
</evidence>
<feature type="transmembrane region" description="Helical" evidence="9">
    <location>
        <begin position="198"/>
        <end position="217"/>
    </location>
</feature>
<feature type="transmembrane region" description="Helical" evidence="9">
    <location>
        <begin position="273"/>
        <end position="294"/>
    </location>
</feature>
<feature type="transmembrane region" description="Helical" evidence="9">
    <location>
        <begin position="34"/>
        <end position="55"/>
    </location>
</feature>
<keyword evidence="12" id="KW-1185">Reference proteome</keyword>
<evidence type="ECO:0000256" key="3">
    <source>
        <dbReference type="ARBA" id="ARBA00022448"/>
    </source>
</evidence>
<dbReference type="GO" id="GO:0005313">
    <property type="term" value="F:L-glutamate transmembrane transporter activity"/>
    <property type="evidence" value="ECO:0007669"/>
    <property type="project" value="TreeGrafter"/>
</dbReference>
<comment type="similarity">
    <text evidence="2">Belongs to the amino acid/polyamine transporter 2 family.</text>
</comment>
<evidence type="ECO:0000256" key="6">
    <source>
        <dbReference type="ARBA" id="ARBA00022970"/>
    </source>
</evidence>
<evidence type="ECO:0000256" key="7">
    <source>
        <dbReference type="ARBA" id="ARBA00022989"/>
    </source>
</evidence>
<dbReference type="GO" id="GO:0005290">
    <property type="term" value="F:L-histidine transmembrane transporter activity"/>
    <property type="evidence" value="ECO:0007669"/>
    <property type="project" value="TreeGrafter"/>
</dbReference>
<evidence type="ECO:0000259" key="10">
    <source>
        <dbReference type="Pfam" id="PF01490"/>
    </source>
</evidence>
<evidence type="ECO:0000313" key="12">
    <source>
        <dbReference type="Proteomes" id="UP000262825"/>
    </source>
</evidence>
<dbReference type="AlphaFoldDB" id="A0A376B1I2"/>
<feature type="transmembrane region" description="Helical" evidence="9">
    <location>
        <begin position="131"/>
        <end position="147"/>
    </location>
</feature>
<dbReference type="EMBL" id="UFAJ01000022">
    <property type="protein sequence ID" value="SSD58535.1"/>
    <property type="molecule type" value="Genomic_DNA"/>
</dbReference>
<evidence type="ECO:0000256" key="4">
    <source>
        <dbReference type="ARBA" id="ARBA00022554"/>
    </source>
</evidence>
<dbReference type="GO" id="GO:0061459">
    <property type="term" value="F:L-arginine transmembrane transporter activity"/>
    <property type="evidence" value="ECO:0007669"/>
    <property type="project" value="TreeGrafter"/>
</dbReference>
<feature type="transmembrane region" description="Helical" evidence="9">
    <location>
        <begin position="361"/>
        <end position="379"/>
    </location>
</feature>
<feature type="transmembrane region" description="Helical" evidence="9">
    <location>
        <begin position="159"/>
        <end position="178"/>
    </location>
</feature>
<evidence type="ECO:0000256" key="9">
    <source>
        <dbReference type="SAM" id="Phobius"/>
    </source>
</evidence>
<dbReference type="VEuPathDB" id="FungiDB:SCODWIG_00296"/>
<keyword evidence="5 9" id="KW-0812">Transmembrane</keyword>
<dbReference type="GO" id="GO:0015194">
    <property type="term" value="F:L-serine transmembrane transporter activity"/>
    <property type="evidence" value="ECO:0007669"/>
    <property type="project" value="TreeGrafter"/>
</dbReference>
<evidence type="ECO:0000256" key="8">
    <source>
        <dbReference type="ARBA" id="ARBA00023136"/>
    </source>
</evidence>
<keyword evidence="3" id="KW-0813">Transport</keyword>
<feature type="transmembrane region" description="Helical" evidence="9">
    <location>
        <begin position="238"/>
        <end position="261"/>
    </location>
</feature>
<evidence type="ECO:0000256" key="1">
    <source>
        <dbReference type="ARBA" id="ARBA00004128"/>
    </source>
</evidence>
<organism evidence="11 12">
    <name type="scientific">Saccharomycodes ludwigii</name>
    <dbReference type="NCBI Taxonomy" id="36035"/>
    <lineage>
        <taxon>Eukaryota</taxon>
        <taxon>Fungi</taxon>
        <taxon>Dikarya</taxon>
        <taxon>Ascomycota</taxon>
        <taxon>Saccharomycotina</taxon>
        <taxon>Saccharomycetes</taxon>
        <taxon>Saccharomycodales</taxon>
        <taxon>Saccharomycodaceae</taxon>
        <taxon>Saccharomycodes</taxon>
    </lineage>
</organism>
<dbReference type="Proteomes" id="UP000262825">
    <property type="component" value="Unassembled WGS sequence"/>
</dbReference>
<dbReference type="GO" id="GO:0005302">
    <property type="term" value="F:L-tyrosine transmembrane transporter activity"/>
    <property type="evidence" value="ECO:0007669"/>
    <property type="project" value="TreeGrafter"/>
</dbReference>
<keyword evidence="8 9" id="KW-0472">Membrane</keyword>
<dbReference type="Pfam" id="PF01490">
    <property type="entry name" value="Aa_trans"/>
    <property type="match status" value="1"/>
</dbReference>
<dbReference type="GO" id="GO:0015189">
    <property type="term" value="F:L-lysine transmembrane transporter activity"/>
    <property type="evidence" value="ECO:0007669"/>
    <property type="project" value="TreeGrafter"/>
</dbReference>
<dbReference type="PANTHER" id="PTHR22950:SF678">
    <property type="entry name" value="VACUOLAR AMINO ACID TRANSPORTER 5-RELATED"/>
    <property type="match status" value="1"/>
</dbReference>
<evidence type="ECO:0000313" key="11">
    <source>
        <dbReference type="EMBL" id="SSD58535.1"/>
    </source>
</evidence>
<dbReference type="PANTHER" id="PTHR22950">
    <property type="entry name" value="AMINO ACID TRANSPORTER"/>
    <property type="match status" value="1"/>
</dbReference>
<accession>A0A376B1I2</accession>
<dbReference type="InterPro" id="IPR013057">
    <property type="entry name" value="AA_transpt_TM"/>
</dbReference>
<name>A0A376B1I2_9ASCO</name>
<feature type="transmembrane region" description="Helical" evidence="9">
    <location>
        <begin position="385"/>
        <end position="407"/>
    </location>
</feature>
<dbReference type="GO" id="GO:0000329">
    <property type="term" value="C:fungal-type vacuole membrane"/>
    <property type="evidence" value="ECO:0007669"/>
    <property type="project" value="TreeGrafter"/>
</dbReference>
<comment type="subcellular location">
    <subcellularLocation>
        <location evidence="1">Vacuole membrane</location>
        <topology evidence="1">Multi-pass membrane protein</topology>
    </subcellularLocation>
</comment>
<protein>
    <submittedName>
        <fullName evidence="11">Related to Vacuolar amino acid transporter 6</fullName>
    </submittedName>
</protein>
<feature type="transmembrane region" description="Helical" evidence="9">
    <location>
        <begin position="76"/>
        <end position="103"/>
    </location>
</feature>
<reference evidence="12" key="1">
    <citation type="submission" date="2018-06" db="EMBL/GenBank/DDBJ databases">
        <authorList>
            <person name="Guldener U."/>
        </authorList>
    </citation>
    <scope>NUCLEOTIDE SEQUENCE [LARGE SCALE GENOMIC DNA]</scope>
    <source>
        <strain evidence="12">UTAD17</strain>
    </source>
</reference>
<evidence type="ECO:0000256" key="5">
    <source>
        <dbReference type="ARBA" id="ARBA00022692"/>
    </source>
</evidence>
<proteinExistence type="inferred from homology"/>
<keyword evidence="7 9" id="KW-1133">Transmembrane helix</keyword>
<feature type="transmembrane region" description="Helical" evidence="9">
    <location>
        <begin position="437"/>
        <end position="457"/>
    </location>
</feature>
<keyword evidence="4" id="KW-0926">Vacuole</keyword>